<organism evidence="3 4">
    <name type="scientific">Candidatus Neomicrothrix parvicella RN1</name>
    <dbReference type="NCBI Taxonomy" id="1229780"/>
    <lineage>
        <taxon>Bacteria</taxon>
        <taxon>Bacillati</taxon>
        <taxon>Actinomycetota</taxon>
        <taxon>Acidimicrobiia</taxon>
        <taxon>Acidimicrobiales</taxon>
        <taxon>Microthrixaceae</taxon>
        <taxon>Candidatus Neomicrothrix</taxon>
    </lineage>
</organism>
<proteinExistence type="predicted"/>
<dbReference type="EMBL" id="CANL01000024">
    <property type="protein sequence ID" value="CCM63859.1"/>
    <property type="molecule type" value="Genomic_DNA"/>
</dbReference>
<feature type="region of interest" description="Disordered" evidence="1">
    <location>
        <begin position="1"/>
        <end position="86"/>
    </location>
</feature>
<keyword evidence="2" id="KW-1133">Transmembrane helix</keyword>
<comment type="caution">
    <text evidence="3">The sequence shown here is derived from an EMBL/GenBank/DDBJ whole genome shotgun (WGS) entry which is preliminary data.</text>
</comment>
<dbReference type="Proteomes" id="UP000018291">
    <property type="component" value="Unassembled WGS sequence"/>
</dbReference>
<keyword evidence="4" id="KW-1185">Reference proteome</keyword>
<evidence type="ECO:0000313" key="3">
    <source>
        <dbReference type="EMBL" id="CCM63859.1"/>
    </source>
</evidence>
<sequence>MTDSDNAPWYRQATPTGETGSSGPPSSPAAPSPQPPPPQSPLVSPHPEQQVPYPGSHASPPVYPQPEAQPYPGALPQGSGPPPKGSGQNRVLWLLGGIVATLVVVVVIAGVLLVVVRGGNDSNPGETSQDRGDSGVVERGGDDPNPGGTSPDPGDPRVVVSDVPGNTVRCTNVIEDGAVVTNDDFEACINGGEGPMVEYASCADGEDAATPQYDGQRYLIHVGSEPVEYSPPDPEC</sequence>
<evidence type="ECO:0000256" key="1">
    <source>
        <dbReference type="SAM" id="MobiDB-lite"/>
    </source>
</evidence>
<protein>
    <submittedName>
        <fullName evidence="3">Uncharacterized protein</fullName>
    </submittedName>
</protein>
<accession>R4YZ35</accession>
<feature type="region of interest" description="Disordered" evidence="1">
    <location>
        <begin position="117"/>
        <end position="157"/>
    </location>
</feature>
<name>R4YZ35_9ACTN</name>
<keyword evidence="2" id="KW-0812">Transmembrane</keyword>
<evidence type="ECO:0000256" key="2">
    <source>
        <dbReference type="SAM" id="Phobius"/>
    </source>
</evidence>
<keyword evidence="2" id="KW-0472">Membrane</keyword>
<dbReference type="AlphaFoldDB" id="R4YZ35"/>
<dbReference type="HOGENOM" id="CLU_1173729_0_0_11"/>
<evidence type="ECO:0000313" key="4">
    <source>
        <dbReference type="Proteomes" id="UP000018291"/>
    </source>
</evidence>
<feature type="transmembrane region" description="Helical" evidence="2">
    <location>
        <begin position="91"/>
        <end position="116"/>
    </location>
</feature>
<feature type="compositionally biased region" description="Pro residues" evidence="1">
    <location>
        <begin position="25"/>
        <end position="40"/>
    </location>
</feature>
<reference evidence="3 4" key="1">
    <citation type="journal article" date="2013" name="ISME J.">
        <title>Metabolic model for the filamentous 'Candidatus Microthrix parvicella' based on genomic and metagenomic analyses.</title>
        <authorList>
            <person name="Jon McIlroy S."/>
            <person name="Kristiansen R."/>
            <person name="Albertsen M."/>
            <person name="Michael Karst S."/>
            <person name="Rossetti S."/>
            <person name="Lund Nielsen J."/>
            <person name="Tandoi V."/>
            <person name="James Seviour R."/>
            <person name="Nielsen P.H."/>
        </authorList>
    </citation>
    <scope>NUCLEOTIDE SEQUENCE [LARGE SCALE GENOMIC DNA]</scope>
    <source>
        <strain evidence="3 4">RN1</strain>
    </source>
</reference>
<gene>
    <name evidence="3" type="ORF">BN381_300006</name>
</gene>